<organism evidence="9 10">
    <name type="scientific">Phytohabitans kaempferiae</name>
    <dbReference type="NCBI Taxonomy" id="1620943"/>
    <lineage>
        <taxon>Bacteria</taxon>
        <taxon>Bacillati</taxon>
        <taxon>Actinomycetota</taxon>
        <taxon>Actinomycetes</taxon>
        <taxon>Micromonosporales</taxon>
        <taxon>Micromonosporaceae</taxon>
    </lineage>
</organism>
<keyword evidence="10" id="KW-1185">Reference proteome</keyword>
<comment type="similarity">
    <text evidence="2">Belongs to the Ro 60 kDa family.</text>
</comment>
<dbReference type="PROSITE" id="PS50988">
    <property type="entry name" value="TROVE"/>
    <property type="match status" value="1"/>
</dbReference>
<dbReference type="InterPro" id="IPR037214">
    <property type="entry name" value="TROVE_dom_sf"/>
</dbReference>
<keyword evidence="4" id="KW-0479">Metal-binding</keyword>
<protein>
    <submittedName>
        <fullName evidence="9">TROVE domain-containing protein</fullName>
    </submittedName>
</protein>
<gene>
    <name evidence="9" type="ORF">ACFFIA_33180</name>
</gene>
<keyword evidence="3" id="KW-0963">Cytoplasm</keyword>
<feature type="compositionally biased region" description="Polar residues" evidence="7">
    <location>
        <begin position="1"/>
        <end position="10"/>
    </location>
</feature>
<dbReference type="Pfam" id="PF05731">
    <property type="entry name" value="TROVE"/>
    <property type="match status" value="1"/>
</dbReference>
<name>A0ABV6MCR2_9ACTN</name>
<dbReference type="SUPFAM" id="SSF53300">
    <property type="entry name" value="vWA-like"/>
    <property type="match status" value="1"/>
</dbReference>
<keyword evidence="5" id="KW-0694">RNA-binding</keyword>
<dbReference type="InterPro" id="IPR008858">
    <property type="entry name" value="TROVE_dom"/>
</dbReference>
<evidence type="ECO:0000256" key="1">
    <source>
        <dbReference type="ARBA" id="ARBA00004496"/>
    </source>
</evidence>
<evidence type="ECO:0000256" key="3">
    <source>
        <dbReference type="ARBA" id="ARBA00022490"/>
    </source>
</evidence>
<evidence type="ECO:0000256" key="6">
    <source>
        <dbReference type="ARBA" id="ARBA00023274"/>
    </source>
</evidence>
<comment type="subcellular location">
    <subcellularLocation>
        <location evidence="1">Cytoplasm</location>
    </subcellularLocation>
</comment>
<evidence type="ECO:0000256" key="5">
    <source>
        <dbReference type="ARBA" id="ARBA00022884"/>
    </source>
</evidence>
<feature type="domain" description="TROVE" evidence="8">
    <location>
        <begin position="26"/>
        <end position="376"/>
    </location>
</feature>
<dbReference type="InterPro" id="IPR040322">
    <property type="entry name" value="TROVE2"/>
</dbReference>
<proteinExistence type="inferred from homology"/>
<comment type="caution">
    <text evidence="9">The sequence shown here is derived from an EMBL/GenBank/DDBJ whole genome shotgun (WGS) entry which is preliminary data.</text>
</comment>
<dbReference type="Gene3D" id="3.40.50.410">
    <property type="entry name" value="von Willebrand factor, type A domain"/>
    <property type="match status" value="1"/>
</dbReference>
<sequence>MSKFNKTSTRPAGGTSPVFTEAAPTGKTFEGAPGYARDAKSELFLLAVSNMVGEQTFYEQADARDSRYQKLVRQVAVADPEWTAGFLAWLRGDANMRSAALVGAAEFVRGRLAAGGEQQLPRRDHTTEGTDSLSYSTASNRRVIASVLQRADEPGELLAYWTSRHGRAIPKPVKRGIAAAVGRLYTEYTLLKYDTATRGFRFADVIELVHPAPVTPRQGELFRYALARRHNRPDVPDPEALPMVAFNRTLRALAATNPERHLLDQEALRRAGMTWEDALSLAGSTVDKAKLWEALIPSMGYMALLRNLRNFDQAGVSDQVAEQVAARLADPDQVAKSRQFPFRFYAAYNAVGSLRWGHALEKALAASLANVPALPGRTLVLVDQSPSMFPGYYSAAQQVMRDISNADVAKMFGSALALRAANATLVGYGHTNYRVPFGPGEAVLRVMGKFRQEYGTDAYGAARDHFDRHDRIVVVTDGENNGSLRSWKHARVPGTVPIYTWNIAGYRLSQDPGGRNRHTFGGLTDQAFRMIPLLEAGKSQTWPWVSAN</sequence>
<evidence type="ECO:0000256" key="4">
    <source>
        <dbReference type="ARBA" id="ARBA00022723"/>
    </source>
</evidence>
<dbReference type="RefSeq" id="WP_377258660.1">
    <property type="nucleotide sequence ID" value="NZ_JBHLUH010000073.1"/>
</dbReference>
<evidence type="ECO:0000256" key="7">
    <source>
        <dbReference type="SAM" id="MobiDB-lite"/>
    </source>
</evidence>
<dbReference type="SUPFAM" id="SSF140864">
    <property type="entry name" value="TROVE domain-like"/>
    <property type="match status" value="1"/>
</dbReference>
<accession>A0ABV6MCR2</accession>
<reference evidence="9 10" key="1">
    <citation type="submission" date="2024-09" db="EMBL/GenBank/DDBJ databases">
        <authorList>
            <person name="Sun Q."/>
            <person name="Mori K."/>
        </authorList>
    </citation>
    <scope>NUCLEOTIDE SEQUENCE [LARGE SCALE GENOMIC DNA]</scope>
    <source>
        <strain evidence="9 10">TBRC 3947</strain>
    </source>
</reference>
<evidence type="ECO:0000313" key="9">
    <source>
        <dbReference type="EMBL" id="MFC0532492.1"/>
    </source>
</evidence>
<evidence type="ECO:0000259" key="8">
    <source>
        <dbReference type="PROSITE" id="PS50988"/>
    </source>
</evidence>
<evidence type="ECO:0000313" key="10">
    <source>
        <dbReference type="Proteomes" id="UP001589867"/>
    </source>
</evidence>
<dbReference type="PANTHER" id="PTHR14202">
    <property type="entry name" value="60 KDA RIBONUCLEOPROTEIN SSA/RO"/>
    <property type="match status" value="1"/>
</dbReference>
<evidence type="ECO:0000256" key="2">
    <source>
        <dbReference type="ARBA" id="ARBA00007814"/>
    </source>
</evidence>
<dbReference type="Proteomes" id="UP001589867">
    <property type="component" value="Unassembled WGS sequence"/>
</dbReference>
<feature type="region of interest" description="Disordered" evidence="7">
    <location>
        <begin position="1"/>
        <end position="24"/>
    </location>
</feature>
<dbReference type="InterPro" id="IPR036465">
    <property type="entry name" value="vWFA_dom_sf"/>
</dbReference>
<dbReference type="PANTHER" id="PTHR14202:SF0">
    <property type="entry name" value="RNA-BINDING PROTEIN RO60"/>
    <property type="match status" value="1"/>
</dbReference>
<keyword evidence="6" id="KW-0687">Ribonucleoprotein</keyword>
<dbReference type="EMBL" id="JBHLUH010000073">
    <property type="protein sequence ID" value="MFC0532492.1"/>
    <property type="molecule type" value="Genomic_DNA"/>
</dbReference>